<evidence type="ECO:0000313" key="3">
    <source>
        <dbReference type="Proteomes" id="UP001642540"/>
    </source>
</evidence>
<dbReference type="Proteomes" id="UP001642540">
    <property type="component" value="Unassembled WGS sequence"/>
</dbReference>
<protein>
    <recommendedName>
        <fullName evidence="1">Retrovirus-related Pol polyprotein from transposon TNT 1-94-like beta-barrel domain-containing protein</fullName>
    </recommendedName>
</protein>
<sequence>MAAATQQHIMCNPRITEMPIATTEQMMLILLSNLQQLLLNLASTHITNGIPMTVLPSISRAVMTWSLMFQNLTVQVSTNSLVDNSAEAKVIGTVQIEAFIYEWQVSTICNVLYVPGVVNLFSERQLAQKGFKIDFLYGKEKQLPFPSIENRIQCQPGDIIHADLSGQQFRSLGGDEFFLLILDEVSTLRKAYYLKKNSETTACIKTRSWTCRDKQTCTIKYNGPENLVYYISNQCIYAVNIPDPTKHELLIVPQKKYKPSTSLPDSSKYFLIQICVIPWTSLILSK</sequence>
<feature type="domain" description="Retrovirus-related Pol polyprotein from transposon TNT 1-94-like beta-barrel" evidence="1">
    <location>
        <begin position="69"/>
        <end position="131"/>
    </location>
</feature>
<accession>A0ABP1S087</accession>
<evidence type="ECO:0000313" key="2">
    <source>
        <dbReference type="EMBL" id="CAL8140171.1"/>
    </source>
</evidence>
<dbReference type="Pfam" id="PF22936">
    <property type="entry name" value="Pol_BBD"/>
    <property type="match status" value="1"/>
</dbReference>
<comment type="caution">
    <text evidence="2">The sequence shown here is derived from an EMBL/GenBank/DDBJ whole genome shotgun (WGS) entry which is preliminary data.</text>
</comment>
<reference evidence="2 3" key="1">
    <citation type="submission" date="2024-08" db="EMBL/GenBank/DDBJ databases">
        <authorList>
            <person name="Cucini C."/>
            <person name="Frati F."/>
        </authorList>
    </citation>
    <scope>NUCLEOTIDE SEQUENCE [LARGE SCALE GENOMIC DNA]</scope>
</reference>
<keyword evidence="3" id="KW-1185">Reference proteome</keyword>
<proteinExistence type="predicted"/>
<gene>
    <name evidence="2" type="ORF">ODALV1_LOCUS28173</name>
</gene>
<evidence type="ECO:0000259" key="1">
    <source>
        <dbReference type="Pfam" id="PF22936"/>
    </source>
</evidence>
<name>A0ABP1S087_9HEXA</name>
<dbReference type="EMBL" id="CAXLJM020000133">
    <property type="protein sequence ID" value="CAL8140171.1"/>
    <property type="molecule type" value="Genomic_DNA"/>
</dbReference>
<dbReference type="InterPro" id="IPR054722">
    <property type="entry name" value="PolX-like_BBD"/>
</dbReference>
<organism evidence="2 3">
    <name type="scientific">Orchesella dallaii</name>
    <dbReference type="NCBI Taxonomy" id="48710"/>
    <lineage>
        <taxon>Eukaryota</taxon>
        <taxon>Metazoa</taxon>
        <taxon>Ecdysozoa</taxon>
        <taxon>Arthropoda</taxon>
        <taxon>Hexapoda</taxon>
        <taxon>Collembola</taxon>
        <taxon>Entomobryomorpha</taxon>
        <taxon>Entomobryoidea</taxon>
        <taxon>Orchesellidae</taxon>
        <taxon>Orchesellinae</taxon>
        <taxon>Orchesella</taxon>
    </lineage>
</organism>